<evidence type="ECO:0000256" key="1">
    <source>
        <dbReference type="SAM" id="MobiDB-lite"/>
    </source>
</evidence>
<feature type="compositionally biased region" description="Basic and acidic residues" evidence="1">
    <location>
        <begin position="165"/>
        <end position="186"/>
    </location>
</feature>
<name>A0ABD3NIV6_9STRA</name>
<protein>
    <submittedName>
        <fullName evidence="2">Uncharacterized protein</fullName>
    </submittedName>
</protein>
<feature type="region of interest" description="Disordered" evidence="1">
    <location>
        <begin position="165"/>
        <end position="201"/>
    </location>
</feature>
<feature type="region of interest" description="Disordered" evidence="1">
    <location>
        <begin position="1"/>
        <end position="74"/>
    </location>
</feature>
<evidence type="ECO:0000313" key="2">
    <source>
        <dbReference type="EMBL" id="KAL3775850.1"/>
    </source>
</evidence>
<organism evidence="2 3">
    <name type="scientific">Stephanodiscus triporus</name>
    <dbReference type="NCBI Taxonomy" id="2934178"/>
    <lineage>
        <taxon>Eukaryota</taxon>
        <taxon>Sar</taxon>
        <taxon>Stramenopiles</taxon>
        <taxon>Ochrophyta</taxon>
        <taxon>Bacillariophyta</taxon>
        <taxon>Coscinodiscophyceae</taxon>
        <taxon>Thalassiosirophycidae</taxon>
        <taxon>Stephanodiscales</taxon>
        <taxon>Stephanodiscaceae</taxon>
        <taxon>Stephanodiscus</taxon>
    </lineage>
</organism>
<feature type="compositionally biased region" description="Acidic residues" evidence="1">
    <location>
        <begin position="60"/>
        <end position="70"/>
    </location>
</feature>
<dbReference type="Proteomes" id="UP001530315">
    <property type="component" value="Unassembled WGS sequence"/>
</dbReference>
<keyword evidence="3" id="KW-1185">Reference proteome</keyword>
<accession>A0ABD3NIV6</accession>
<dbReference type="AlphaFoldDB" id="A0ABD3NIV6"/>
<dbReference type="EMBL" id="JALLAZ020001387">
    <property type="protein sequence ID" value="KAL3775850.1"/>
    <property type="molecule type" value="Genomic_DNA"/>
</dbReference>
<gene>
    <name evidence="2" type="ORF">ACHAW5_010008</name>
</gene>
<proteinExistence type="predicted"/>
<sequence>MMRHQKKRKFPKSAGSSGGRPVHPAFVTTFGPGRGSGSSELSAWAYLSRPRPRHHRPGEVEFEDEDEDDEGGTRHLPNLVTAHSNSLRIYTVLPHAGTLALAAVYDNLAGTIASGGGRRRRARPDLLVEGGVRALRPSPVVPRREGARRSQLRVVVVICRRRSDDGVGVEQGRDEGEPARDDDNDRGIGIVLREPRDRRRR</sequence>
<feature type="compositionally biased region" description="Basic residues" evidence="1">
    <location>
        <begin position="1"/>
        <end position="11"/>
    </location>
</feature>
<comment type="caution">
    <text evidence="2">The sequence shown here is derived from an EMBL/GenBank/DDBJ whole genome shotgun (WGS) entry which is preliminary data.</text>
</comment>
<reference evidence="2 3" key="1">
    <citation type="submission" date="2024-10" db="EMBL/GenBank/DDBJ databases">
        <title>Updated reference genomes for cyclostephanoid diatoms.</title>
        <authorList>
            <person name="Roberts W.R."/>
            <person name="Alverson A.J."/>
        </authorList>
    </citation>
    <scope>NUCLEOTIDE SEQUENCE [LARGE SCALE GENOMIC DNA]</scope>
    <source>
        <strain evidence="2 3">AJA276-08</strain>
    </source>
</reference>
<evidence type="ECO:0000313" key="3">
    <source>
        <dbReference type="Proteomes" id="UP001530315"/>
    </source>
</evidence>